<proteinExistence type="inferred from homology"/>
<keyword evidence="2" id="KW-0805">Transcription regulation</keyword>
<keyword evidence="7" id="KW-1185">Reference proteome</keyword>
<dbReference type="AlphaFoldDB" id="A0A6M0H5J2"/>
<reference evidence="6 7" key="1">
    <citation type="submission" date="2020-02" db="EMBL/GenBank/DDBJ databases">
        <title>Genome assembly of a novel Clostridium senegalense strain.</title>
        <authorList>
            <person name="Gupta T.B."/>
            <person name="Jauregui R."/>
            <person name="Maclean P."/>
            <person name="Nawarathana A."/>
            <person name="Brightwell G."/>
        </authorList>
    </citation>
    <scope>NUCLEOTIDE SEQUENCE [LARGE SCALE GENOMIC DNA]</scope>
    <source>
        <strain evidence="6 7">AGRFS4</strain>
    </source>
</reference>
<dbReference type="Gene3D" id="1.10.10.10">
    <property type="entry name" value="Winged helix-like DNA-binding domain superfamily/Winged helix DNA-binding domain"/>
    <property type="match status" value="1"/>
</dbReference>
<name>A0A6M0H5J2_9CLOT</name>
<sequence>MLEELKTFIAVVEYENFTKAGESINLSQPSVSVHIKNLESYFNTELITRSVKKKTIVITESGVLLYKRAKEILKLLENTKDELKNVSNTIKGHLKIGASLTIGEYFLPGFLGEFSKEYPDVEIELLIENTTNICDKIKNLKIDIGLIEGVAPSFDFNQNYFLEDRMVLMLPYNDPMVSKEFSYTLLKDRRWIARENGSGTREYLNMFLTTKEIIPKSMMVLGSNYSVKEAVKNNLGITLISNYVAEEGVKNKELSVIELKENYKRHFSYITPKDMMISKATDVFIKKLIDYSATINYLK</sequence>
<dbReference type="Gene3D" id="3.40.190.290">
    <property type="match status" value="1"/>
</dbReference>
<evidence type="ECO:0000256" key="2">
    <source>
        <dbReference type="ARBA" id="ARBA00023015"/>
    </source>
</evidence>
<protein>
    <submittedName>
        <fullName evidence="6">LysR family transcriptional regulator</fullName>
    </submittedName>
</protein>
<dbReference type="EMBL" id="JAAGPU010000030">
    <property type="protein sequence ID" value="NEU05990.1"/>
    <property type="molecule type" value="Genomic_DNA"/>
</dbReference>
<dbReference type="GO" id="GO:0000976">
    <property type="term" value="F:transcription cis-regulatory region binding"/>
    <property type="evidence" value="ECO:0007669"/>
    <property type="project" value="TreeGrafter"/>
</dbReference>
<evidence type="ECO:0000256" key="4">
    <source>
        <dbReference type="ARBA" id="ARBA00023163"/>
    </source>
</evidence>
<keyword evidence="3" id="KW-0238">DNA-binding</keyword>
<evidence type="ECO:0000313" key="6">
    <source>
        <dbReference type="EMBL" id="NEU05990.1"/>
    </source>
</evidence>
<accession>A0A6M0H5J2</accession>
<dbReference type="SUPFAM" id="SSF46785">
    <property type="entry name" value="Winged helix' DNA-binding domain"/>
    <property type="match status" value="1"/>
</dbReference>
<dbReference type="PRINTS" id="PR00039">
    <property type="entry name" value="HTHLYSR"/>
</dbReference>
<dbReference type="Proteomes" id="UP000481872">
    <property type="component" value="Unassembled WGS sequence"/>
</dbReference>
<dbReference type="Pfam" id="PF00126">
    <property type="entry name" value="HTH_1"/>
    <property type="match status" value="1"/>
</dbReference>
<keyword evidence="4" id="KW-0804">Transcription</keyword>
<dbReference type="InterPro" id="IPR000847">
    <property type="entry name" value="LysR_HTH_N"/>
</dbReference>
<evidence type="ECO:0000256" key="3">
    <source>
        <dbReference type="ARBA" id="ARBA00023125"/>
    </source>
</evidence>
<organism evidence="6 7">
    <name type="scientific">Clostridium senegalense</name>
    <dbReference type="NCBI Taxonomy" id="1465809"/>
    <lineage>
        <taxon>Bacteria</taxon>
        <taxon>Bacillati</taxon>
        <taxon>Bacillota</taxon>
        <taxon>Clostridia</taxon>
        <taxon>Eubacteriales</taxon>
        <taxon>Clostridiaceae</taxon>
        <taxon>Clostridium</taxon>
    </lineage>
</organism>
<evidence type="ECO:0000259" key="5">
    <source>
        <dbReference type="PROSITE" id="PS50931"/>
    </source>
</evidence>
<dbReference type="PANTHER" id="PTHR30126:SF39">
    <property type="entry name" value="HTH-TYPE TRANSCRIPTIONAL REGULATOR CYSL"/>
    <property type="match status" value="1"/>
</dbReference>
<comment type="caution">
    <text evidence="6">The sequence shown here is derived from an EMBL/GenBank/DDBJ whole genome shotgun (WGS) entry which is preliminary data.</text>
</comment>
<evidence type="ECO:0000313" key="7">
    <source>
        <dbReference type="Proteomes" id="UP000481872"/>
    </source>
</evidence>
<dbReference type="RefSeq" id="WP_061995953.1">
    <property type="nucleotide sequence ID" value="NZ_JAAGPU010000030.1"/>
</dbReference>
<dbReference type="PANTHER" id="PTHR30126">
    <property type="entry name" value="HTH-TYPE TRANSCRIPTIONAL REGULATOR"/>
    <property type="match status" value="1"/>
</dbReference>
<dbReference type="SUPFAM" id="SSF53850">
    <property type="entry name" value="Periplasmic binding protein-like II"/>
    <property type="match status" value="1"/>
</dbReference>
<dbReference type="GO" id="GO:0003700">
    <property type="term" value="F:DNA-binding transcription factor activity"/>
    <property type="evidence" value="ECO:0007669"/>
    <property type="project" value="InterPro"/>
</dbReference>
<evidence type="ECO:0000256" key="1">
    <source>
        <dbReference type="ARBA" id="ARBA00009437"/>
    </source>
</evidence>
<dbReference type="Pfam" id="PF03466">
    <property type="entry name" value="LysR_substrate"/>
    <property type="match status" value="1"/>
</dbReference>
<dbReference type="PROSITE" id="PS50931">
    <property type="entry name" value="HTH_LYSR"/>
    <property type="match status" value="1"/>
</dbReference>
<dbReference type="CDD" id="cd08420">
    <property type="entry name" value="PBP2_CysL_like"/>
    <property type="match status" value="1"/>
</dbReference>
<feature type="domain" description="HTH lysR-type" evidence="5">
    <location>
        <begin position="1"/>
        <end position="57"/>
    </location>
</feature>
<dbReference type="InterPro" id="IPR036390">
    <property type="entry name" value="WH_DNA-bd_sf"/>
</dbReference>
<dbReference type="InterPro" id="IPR005119">
    <property type="entry name" value="LysR_subst-bd"/>
</dbReference>
<dbReference type="InterPro" id="IPR036388">
    <property type="entry name" value="WH-like_DNA-bd_sf"/>
</dbReference>
<comment type="similarity">
    <text evidence="1">Belongs to the LysR transcriptional regulatory family.</text>
</comment>
<gene>
    <name evidence="6" type="ORF">G3M99_14230</name>
</gene>